<evidence type="ECO:0000256" key="1">
    <source>
        <dbReference type="SAM" id="Coils"/>
    </source>
</evidence>
<dbReference type="Pfam" id="PF09588">
    <property type="entry name" value="YqaJ"/>
    <property type="match status" value="1"/>
</dbReference>
<proteinExistence type="predicted"/>
<dbReference type="PANTHER" id="PTHR46609:SF8">
    <property type="entry name" value="YQAJ VIRAL RECOMBINASE DOMAIN-CONTAINING PROTEIN"/>
    <property type="match status" value="1"/>
</dbReference>
<sequence length="252" mass="27950">MEAARAHAKAEAAKACTTLIQREAEVILAKARLEAELRTLQHKREVAAATAEAEILESAAAELELDERQSDIVALSVPHEPAEKRTSDYIDCISTHNNQLSPHQLKRGHISSTLPLLPRSCTGHTIQSTQIYSRIRIILTNQLTAYRKKWLTASNFGLVLEETLTFLHYSKLCLANTTSNKELLEYMERTGVTIQEKGVFLSDSGMLGGSPDGMVSNDCIIEVKCPYAARKKTTMQAAEAKDFFLQVDEVAY</sequence>
<protein>
    <recommendedName>
        <fullName evidence="2">YqaJ viral recombinase domain-containing protein</fullName>
    </recommendedName>
</protein>
<keyword evidence="1" id="KW-0175">Coiled coil</keyword>
<dbReference type="InterPro" id="IPR011335">
    <property type="entry name" value="Restrct_endonuc-II-like"/>
</dbReference>
<gene>
    <name evidence="3" type="ORF">ACEWY4_024409</name>
</gene>
<keyword evidence="4" id="KW-1185">Reference proteome</keyword>
<dbReference type="Proteomes" id="UP001591681">
    <property type="component" value="Unassembled WGS sequence"/>
</dbReference>
<dbReference type="InterPro" id="IPR051703">
    <property type="entry name" value="NF-kappa-B_Signaling_Reg"/>
</dbReference>
<evidence type="ECO:0000313" key="3">
    <source>
        <dbReference type="EMBL" id="KAL2080616.1"/>
    </source>
</evidence>
<dbReference type="EMBL" id="JBHFQA010000021">
    <property type="protein sequence ID" value="KAL2080616.1"/>
    <property type="molecule type" value="Genomic_DNA"/>
</dbReference>
<evidence type="ECO:0000259" key="2">
    <source>
        <dbReference type="Pfam" id="PF09588"/>
    </source>
</evidence>
<organism evidence="3 4">
    <name type="scientific">Coilia grayii</name>
    <name type="common">Gray's grenadier anchovy</name>
    <dbReference type="NCBI Taxonomy" id="363190"/>
    <lineage>
        <taxon>Eukaryota</taxon>
        <taxon>Metazoa</taxon>
        <taxon>Chordata</taxon>
        <taxon>Craniata</taxon>
        <taxon>Vertebrata</taxon>
        <taxon>Euteleostomi</taxon>
        <taxon>Actinopterygii</taxon>
        <taxon>Neopterygii</taxon>
        <taxon>Teleostei</taxon>
        <taxon>Clupei</taxon>
        <taxon>Clupeiformes</taxon>
        <taxon>Clupeoidei</taxon>
        <taxon>Engraulidae</taxon>
        <taxon>Coilinae</taxon>
        <taxon>Coilia</taxon>
    </lineage>
</organism>
<dbReference type="InterPro" id="IPR019080">
    <property type="entry name" value="YqaJ_viral_recombinase"/>
</dbReference>
<feature type="domain" description="YqaJ viral recombinase" evidence="2">
    <location>
        <begin position="185"/>
        <end position="236"/>
    </location>
</feature>
<dbReference type="AlphaFoldDB" id="A0ABD1J3E0"/>
<accession>A0ABD1J3E0</accession>
<feature type="coiled-coil region" evidence="1">
    <location>
        <begin position="30"/>
        <end position="66"/>
    </location>
</feature>
<dbReference type="InterPro" id="IPR011604">
    <property type="entry name" value="PDDEXK-like_dom_sf"/>
</dbReference>
<comment type="caution">
    <text evidence="3">The sequence shown here is derived from an EMBL/GenBank/DDBJ whole genome shotgun (WGS) entry which is preliminary data.</text>
</comment>
<reference evidence="3 4" key="1">
    <citation type="submission" date="2024-09" db="EMBL/GenBank/DDBJ databases">
        <title>A chromosome-level genome assembly of Gray's grenadier anchovy, Coilia grayii.</title>
        <authorList>
            <person name="Fu Z."/>
        </authorList>
    </citation>
    <scope>NUCLEOTIDE SEQUENCE [LARGE SCALE GENOMIC DNA]</scope>
    <source>
        <strain evidence="3">G4</strain>
        <tissue evidence="3">Muscle</tissue>
    </source>
</reference>
<evidence type="ECO:0000313" key="4">
    <source>
        <dbReference type="Proteomes" id="UP001591681"/>
    </source>
</evidence>
<dbReference type="SUPFAM" id="SSF52980">
    <property type="entry name" value="Restriction endonuclease-like"/>
    <property type="match status" value="1"/>
</dbReference>
<dbReference type="PANTHER" id="PTHR46609">
    <property type="entry name" value="EXONUCLEASE, PHAGE-TYPE/RECB, C-TERMINAL DOMAIN-CONTAINING PROTEIN"/>
    <property type="match status" value="1"/>
</dbReference>
<dbReference type="GO" id="GO:0006281">
    <property type="term" value="P:DNA repair"/>
    <property type="evidence" value="ECO:0007669"/>
    <property type="project" value="UniProtKB-ARBA"/>
</dbReference>
<dbReference type="Gene3D" id="3.90.320.10">
    <property type="match status" value="1"/>
</dbReference>
<name>A0ABD1J3E0_9TELE</name>